<organism evidence="2 3">
    <name type="scientific">Acanthosepion pharaonis</name>
    <name type="common">Pharaoh cuttlefish</name>
    <name type="synonym">Sepia pharaonis</name>
    <dbReference type="NCBI Taxonomy" id="158019"/>
    <lineage>
        <taxon>Eukaryota</taxon>
        <taxon>Metazoa</taxon>
        <taxon>Spiralia</taxon>
        <taxon>Lophotrochozoa</taxon>
        <taxon>Mollusca</taxon>
        <taxon>Cephalopoda</taxon>
        <taxon>Coleoidea</taxon>
        <taxon>Decapodiformes</taxon>
        <taxon>Sepiida</taxon>
        <taxon>Sepiina</taxon>
        <taxon>Sepiidae</taxon>
        <taxon>Acanthosepion</taxon>
    </lineage>
</organism>
<dbReference type="EMBL" id="CAHIKZ030000736">
    <property type="protein sequence ID" value="CAE1236142.1"/>
    <property type="molecule type" value="Genomic_DNA"/>
</dbReference>
<dbReference type="InterPro" id="IPR002052">
    <property type="entry name" value="DNA_methylase_N6_adenine_CS"/>
</dbReference>
<dbReference type="InterPro" id="IPR029063">
    <property type="entry name" value="SAM-dependent_MTases_sf"/>
</dbReference>
<dbReference type="PANTHER" id="PTHR12829">
    <property type="entry name" value="N6-ADENOSINE-METHYLTRANSFERASE"/>
    <property type="match status" value="1"/>
</dbReference>
<dbReference type="EC" id="2.1.1.72" evidence="2"/>
<dbReference type="PROSITE" id="PS51143">
    <property type="entry name" value="MT_A70"/>
    <property type="match status" value="1"/>
</dbReference>
<dbReference type="GO" id="GO:0003676">
    <property type="term" value="F:nucleic acid binding"/>
    <property type="evidence" value="ECO:0007669"/>
    <property type="project" value="InterPro"/>
</dbReference>
<gene>
    <name evidence="2" type="ORF">SPHA_20089</name>
</gene>
<comment type="caution">
    <text evidence="2">The sequence shown here is derived from an EMBL/GenBank/DDBJ whole genome shotgun (WGS) entry which is preliminary data.</text>
</comment>
<dbReference type="OrthoDB" id="61116at2759"/>
<name>A0A812BNT1_ACAPH</name>
<evidence type="ECO:0000313" key="3">
    <source>
        <dbReference type="Proteomes" id="UP000597762"/>
    </source>
</evidence>
<sequence>MSNLKHLQTFPHLTDGPFDLIVMDPPWQNKSVKRQKSYWSVTNEDFLSCPIEKLAAPGCIVVVWVTNRQSHQRFVKERLFPRWNVQFLARWHWLKVTTSGEFVYDLDSPHKKPYEALLLGRYKNKHGSTQGIKEQESVSDSKEDKIPQDKVIISIPCSLHSKKPYLGEIVSPYLISKPKCLELFARNLWTGWTSWGNEYLLNSLPPYLIY</sequence>
<dbReference type="Proteomes" id="UP000597762">
    <property type="component" value="Unassembled WGS sequence"/>
</dbReference>
<keyword evidence="3" id="KW-1185">Reference proteome</keyword>
<reference evidence="2" key="1">
    <citation type="submission" date="2021-01" db="EMBL/GenBank/DDBJ databases">
        <authorList>
            <person name="Li R."/>
            <person name="Bekaert M."/>
        </authorList>
    </citation>
    <scope>NUCLEOTIDE SEQUENCE</scope>
    <source>
        <strain evidence="2">Farmed</strain>
    </source>
</reference>
<dbReference type="PANTHER" id="PTHR12829:SF4">
    <property type="entry name" value="N(6)-ADENINE-SPECIFIC METHYLTRANSFERASE METTL4"/>
    <property type="match status" value="1"/>
</dbReference>
<protein>
    <submittedName>
        <fullName evidence="2">METTL4</fullName>
        <ecNumber evidence="2">2.1.1.72</ecNumber>
    </submittedName>
</protein>
<proteinExistence type="inferred from homology"/>
<accession>A0A812BNT1</accession>
<dbReference type="GO" id="GO:0032259">
    <property type="term" value="P:methylation"/>
    <property type="evidence" value="ECO:0007669"/>
    <property type="project" value="UniProtKB-KW"/>
</dbReference>
<keyword evidence="2" id="KW-0808">Transferase</keyword>
<evidence type="ECO:0000313" key="2">
    <source>
        <dbReference type="EMBL" id="CAE1236142.1"/>
    </source>
</evidence>
<dbReference type="GO" id="GO:0005634">
    <property type="term" value="C:nucleus"/>
    <property type="evidence" value="ECO:0007669"/>
    <property type="project" value="TreeGrafter"/>
</dbReference>
<evidence type="ECO:0000256" key="1">
    <source>
        <dbReference type="PROSITE-ProRule" id="PRU00489"/>
    </source>
</evidence>
<dbReference type="GO" id="GO:0009007">
    <property type="term" value="F:site-specific DNA-methyltransferase (adenine-specific) activity"/>
    <property type="evidence" value="ECO:0007669"/>
    <property type="project" value="UniProtKB-EC"/>
</dbReference>
<dbReference type="InterPro" id="IPR007757">
    <property type="entry name" value="MT-A70-like"/>
</dbReference>
<keyword evidence="2" id="KW-0489">Methyltransferase</keyword>
<dbReference type="AlphaFoldDB" id="A0A812BNT1"/>
<dbReference type="Pfam" id="PF05063">
    <property type="entry name" value="MT-A70"/>
    <property type="match status" value="1"/>
</dbReference>
<dbReference type="SUPFAM" id="SSF53335">
    <property type="entry name" value="S-adenosyl-L-methionine-dependent methyltransferases"/>
    <property type="match status" value="1"/>
</dbReference>
<comment type="similarity">
    <text evidence="1">Belongs to the MT-A70-like family.</text>
</comment>
<dbReference type="PROSITE" id="PS00092">
    <property type="entry name" value="N6_MTASE"/>
    <property type="match status" value="1"/>
</dbReference>